<comment type="function">
    <text evidence="4">Formation of pseudouridine at positions 38, 39 and 40 in the anticodon stem and loop of transfer RNAs.</text>
</comment>
<dbReference type="AlphaFoldDB" id="A0A267MF90"/>
<evidence type="ECO:0000256" key="5">
    <source>
        <dbReference type="PIRSR" id="PIRSR001430-1"/>
    </source>
</evidence>
<feature type="binding site" evidence="4 6">
    <location>
        <position position="110"/>
    </location>
    <ligand>
        <name>substrate</name>
    </ligand>
</feature>
<comment type="similarity">
    <text evidence="1 4 7">Belongs to the tRNA pseudouridine synthase TruA family.</text>
</comment>
<dbReference type="OrthoDB" id="9811823at2"/>
<evidence type="ECO:0000256" key="3">
    <source>
        <dbReference type="ARBA" id="ARBA00023235"/>
    </source>
</evidence>
<evidence type="ECO:0000256" key="1">
    <source>
        <dbReference type="ARBA" id="ARBA00009375"/>
    </source>
</evidence>
<comment type="subunit">
    <text evidence="4">Homodimer.</text>
</comment>
<dbReference type="RefSeq" id="WP_095134808.1">
    <property type="nucleotide sequence ID" value="NZ_NIBG01000018.1"/>
</dbReference>
<keyword evidence="3 4" id="KW-0413">Isomerase</keyword>
<dbReference type="PANTHER" id="PTHR11142">
    <property type="entry name" value="PSEUDOURIDYLATE SYNTHASE"/>
    <property type="match status" value="1"/>
</dbReference>
<name>A0A267MF90_9FIRM</name>
<dbReference type="Proteomes" id="UP000216024">
    <property type="component" value="Unassembled WGS sequence"/>
</dbReference>
<comment type="catalytic activity">
    <reaction evidence="4 7">
        <text>uridine(38/39/40) in tRNA = pseudouridine(38/39/40) in tRNA</text>
        <dbReference type="Rhea" id="RHEA:22376"/>
        <dbReference type="Rhea" id="RHEA-COMP:10085"/>
        <dbReference type="Rhea" id="RHEA-COMP:10087"/>
        <dbReference type="ChEBI" id="CHEBI:65314"/>
        <dbReference type="ChEBI" id="CHEBI:65315"/>
        <dbReference type="EC" id="5.4.99.12"/>
    </reaction>
</comment>
<dbReference type="Pfam" id="PF01416">
    <property type="entry name" value="PseudoU_synth_1"/>
    <property type="match status" value="2"/>
</dbReference>
<sequence>MKNVKLTVEYDGTLFYGWQRQKNDRSVQEEIEKALSKIMKKNVKINGSGRTDARVHGLRQTANFREEFTIPIERIPIALNSILPDDIAVINAELVDENFHARYDAVGKKYVYKIYNGQHRSPLWRNYAYYVPGSLDLDKMRQASKAFVGTHDFIGFMASGSSVVDTVRTIYDLKIHKEGPLITIEVKGNGFLYNMVRIMVGTIVEVGKGKKSVNEIGPIIESKNRKSAGHTAPAQGLYLSKVYY</sequence>
<accession>A0A267MF90</accession>
<keyword evidence="2 4" id="KW-0819">tRNA processing</keyword>
<reference evidence="9 10" key="1">
    <citation type="submission" date="2017-06" db="EMBL/GenBank/DDBJ databases">
        <title>Draft genome sequence of anaerobic fermentative bacterium Anaeromicrobium sediminis DY2726D isolated from West Pacific Ocean sediments.</title>
        <authorList>
            <person name="Zeng X."/>
        </authorList>
    </citation>
    <scope>NUCLEOTIDE SEQUENCE [LARGE SCALE GENOMIC DNA]</scope>
    <source>
        <strain evidence="9 10">DY2726D</strain>
    </source>
</reference>
<dbReference type="CDD" id="cd02570">
    <property type="entry name" value="PseudoU_synth_EcTruA"/>
    <property type="match status" value="1"/>
</dbReference>
<gene>
    <name evidence="4" type="primary">truA</name>
    <name evidence="9" type="ORF">CCE28_16335</name>
</gene>
<keyword evidence="10" id="KW-1185">Reference proteome</keyword>
<dbReference type="GO" id="GO:0160147">
    <property type="term" value="F:tRNA pseudouridine(38-40) synthase activity"/>
    <property type="evidence" value="ECO:0007669"/>
    <property type="project" value="UniProtKB-EC"/>
</dbReference>
<comment type="caution">
    <text evidence="4">Lacks conserved residue(s) required for the propagation of feature annotation.</text>
</comment>
<dbReference type="PIRSF" id="PIRSF001430">
    <property type="entry name" value="tRNA_psdUrid_synth"/>
    <property type="match status" value="1"/>
</dbReference>
<dbReference type="SUPFAM" id="SSF55120">
    <property type="entry name" value="Pseudouridine synthase"/>
    <property type="match status" value="1"/>
</dbReference>
<evidence type="ECO:0000313" key="10">
    <source>
        <dbReference type="Proteomes" id="UP000216024"/>
    </source>
</evidence>
<dbReference type="GO" id="GO:0003723">
    <property type="term" value="F:RNA binding"/>
    <property type="evidence" value="ECO:0007669"/>
    <property type="project" value="InterPro"/>
</dbReference>
<protein>
    <recommendedName>
        <fullName evidence="4">tRNA pseudouridine synthase A</fullName>
        <ecNumber evidence="4">5.4.99.12</ecNumber>
    </recommendedName>
    <alternativeName>
        <fullName evidence="4">tRNA pseudouridine(38-40) synthase</fullName>
    </alternativeName>
    <alternativeName>
        <fullName evidence="4">tRNA pseudouridylate synthase I</fullName>
    </alternativeName>
    <alternativeName>
        <fullName evidence="4">tRNA-uridine isomerase I</fullName>
    </alternativeName>
</protein>
<evidence type="ECO:0000259" key="8">
    <source>
        <dbReference type="Pfam" id="PF01416"/>
    </source>
</evidence>
<dbReference type="Gene3D" id="3.30.70.660">
    <property type="entry name" value="Pseudouridine synthase I, catalytic domain, C-terminal subdomain"/>
    <property type="match status" value="1"/>
</dbReference>
<evidence type="ECO:0000256" key="6">
    <source>
        <dbReference type="PIRSR" id="PIRSR001430-2"/>
    </source>
</evidence>
<feature type="active site" description="Nucleophile" evidence="4 5">
    <location>
        <position position="52"/>
    </location>
</feature>
<dbReference type="GO" id="GO:0031119">
    <property type="term" value="P:tRNA pseudouridine synthesis"/>
    <property type="evidence" value="ECO:0007669"/>
    <property type="project" value="UniProtKB-UniRule"/>
</dbReference>
<evidence type="ECO:0000256" key="7">
    <source>
        <dbReference type="RuleBase" id="RU003792"/>
    </source>
</evidence>
<feature type="domain" description="Pseudouridine synthase I TruA alpha/beta" evidence="8">
    <location>
        <begin position="8"/>
        <end position="104"/>
    </location>
</feature>
<dbReference type="InterPro" id="IPR001406">
    <property type="entry name" value="PsdUridine_synth_TruA"/>
</dbReference>
<evidence type="ECO:0000256" key="2">
    <source>
        <dbReference type="ARBA" id="ARBA00022694"/>
    </source>
</evidence>
<evidence type="ECO:0000313" key="9">
    <source>
        <dbReference type="EMBL" id="PAB58206.1"/>
    </source>
</evidence>
<dbReference type="InterPro" id="IPR020097">
    <property type="entry name" value="PsdUridine_synth_TruA_a/b_dom"/>
</dbReference>
<dbReference type="InterPro" id="IPR020095">
    <property type="entry name" value="PsdUridine_synth_TruA_C"/>
</dbReference>
<dbReference type="FunFam" id="3.30.70.580:FF:000001">
    <property type="entry name" value="tRNA pseudouridine synthase A"/>
    <property type="match status" value="1"/>
</dbReference>
<dbReference type="NCBIfam" id="TIGR00071">
    <property type="entry name" value="hisT_truA"/>
    <property type="match status" value="1"/>
</dbReference>
<evidence type="ECO:0000256" key="4">
    <source>
        <dbReference type="HAMAP-Rule" id="MF_00171"/>
    </source>
</evidence>
<dbReference type="PANTHER" id="PTHR11142:SF0">
    <property type="entry name" value="TRNA PSEUDOURIDINE SYNTHASE-LIKE 1"/>
    <property type="match status" value="1"/>
</dbReference>
<dbReference type="InterPro" id="IPR020103">
    <property type="entry name" value="PsdUridine_synth_cat_dom_sf"/>
</dbReference>
<dbReference type="EMBL" id="NIBG01000018">
    <property type="protein sequence ID" value="PAB58206.1"/>
    <property type="molecule type" value="Genomic_DNA"/>
</dbReference>
<dbReference type="HAMAP" id="MF_00171">
    <property type="entry name" value="TruA"/>
    <property type="match status" value="1"/>
</dbReference>
<feature type="domain" description="Pseudouridine synthase I TruA alpha/beta" evidence="8">
    <location>
        <begin position="143"/>
        <end position="244"/>
    </location>
</feature>
<dbReference type="Gene3D" id="3.30.70.580">
    <property type="entry name" value="Pseudouridine synthase I, catalytic domain, N-terminal subdomain"/>
    <property type="match status" value="1"/>
</dbReference>
<proteinExistence type="inferred from homology"/>
<dbReference type="EC" id="5.4.99.12" evidence="4"/>
<comment type="caution">
    <text evidence="9">The sequence shown here is derived from an EMBL/GenBank/DDBJ whole genome shotgun (WGS) entry which is preliminary data.</text>
</comment>
<organism evidence="9 10">
    <name type="scientific">Anaeromicrobium sediminis</name>
    <dbReference type="NCBI Taxonomy" id="1478221"/>
    <lineage>
        <taxon>Bacteria</taxon>
        <taxon>Bacillati</taxon>
        <taxon>Bacillota</taxon>
        <taxon>Clostridia</taxon>
        <taxon>Peptostreptococcales</taxon>
        <taxon>Thermotaleaceae</taxon>
        <taxon>Anaeromicrobium</taxon>
    </lineage>
</organism>
<dbReference type="InterPro" id="IPR020094">
    <property type="entry name" value="TruA/RsuA/RluB/E/F_N"/>
</dbReference>